<organism evidence="2 3">
    <name type="scientific">Caproicibacterium lactatifermentans</name>
    <dbReference type="NCBI Taxonomy" id="2666138"/>
    <lineage>
        <taxon>Bacteria</taxon>
        <taxon>Bacillati</taxon>
        <taxon>Bacillota</taxon>
        <taxon>Clostridia</taxon>
        <taxon>Eubacteriales</taxon>
        <taxon>Oscillospiraceae</taxon>
        <taxon>Caproicibacterium</taxon>
    </lineage>
</organism>
<dbReference type="AlphaFoldDB" id="A0A859DRA1"/>
<feature type="region of interest" description="Disordered" evidence="1">
    <location>
        <begin position="51"/>
        <end position="74"/>
    </location>
</feature>
<evidence type="ECO:0000313" key="2">
    <source>
        <dbReference type="EMBL" id="QKN23985.1"/>
    </source>
</evidence>
<evidence type="ECO:0000256" key="1">
    <source>
        <dbReference type="SAM" id="MobiDB-lite"/>
    </source>
</evidence>
<dbReference type="InterPro" id="IPR021377">
    <property type="entry name" value="DUF3006"/>
</dbReference>
<name>A0A859DRA1_9FIRM</name>
<feature type="compositionally biased region" description="Polar residues" evidence="1">
    <location>
        <begin position="65"/>
        <end position="74"/>
    </location>
</feature>
<sequence length="74" mass="8360">MKTVSIDRFEGKYAVCEDKDGGLFGIESAELPEGAKEGTVLQIDDTEGILQIDQQETDRRRKQNARLQNDVFSR</sequence>
<dbReference type="EMBL" id="CP046051">
    <property type="protein sequence ID" value="QKN23985.1"/>
    <property type="molecule type" value="Genomic_DNA"/>
</dbReference>
<dbReference type="Proteomes" id="UP000501316">
    <property type="component" value="Chromosome"/>
</dbReference>
<proteinExistence type="predicted"/>
<evidence type="ECO:0000313" key="3">
    <source>
        <dbReference type="Proteomes" id="UP000501316"/>
    </source>
</evidence>
<reference evidence="2 3" key="1">
    <citation type="submission" date="2019-11" db="EMBL/GenBank/DDBJ databases">
        <authorList>
            <person name="Ren C."/>
            <person name="Wang H."/>
            <person name="Xu Y."/>
        </authorList>
    </citation>
    <scope>NUCLEOTIDE SEQUENCE [LARGE SCALE GENOMIC DNA]</scope>
    <source>
        <strain evidence="2 3">LBM 19010</strain>
    </source>
</reference>
<accession>A0A859DRA1</accession>
<dbReference type="Pfam" id="PF11213">
    <property type="entry name" value="DUF3006"/>
    <property type="match status" value="1"/>
</dbReference>
<gene>
    <name evidence="2" type="ORF">GJQ69_05510</name>
</gene>
<dbReference type="RefSeq" id="WP_086035687.1">
    <property type="nucleotide sequence ID" value="NZ_CP046051.1"/>
</dbReference>
<protein>
    <submittedName>
        <fullName evidence="2">DUF3006 family protein</fullName>
    </submittedName>
</protein>
<dbReference type="KEGG" id="clf:GJQ69_05510"/>